<dbReference type="InterPro" id="IPR002048">
    <property type="entry name" value="EF_hand_dom"/>
</dbReference>
<accession>A0AAD9KTW3</accession>
<evidence type="ECO:0000256" key="3">
    <source>
        <dbReference type="ARBA" id="ARBA00022837"/>
    </source>
</evidence>
<dbReference type="InterPro" id="IPR011992">
    <property type="entry name" value="EF-hand-dom_pair"/>
</dbReference>
<organism evidence="5 6">
    <name type="scientific">Ridgeia piscesae</name>
    <name type="common">Tubeworm</name>
    <dbReference type="NCBI Taxonomy" id="27915"/>
    <lineage>
        <taxon>Eukaryota</taxon>
        <taxon>Metazoa</taxon>
        <taxon>Spiralia</taxon>
        <taxon>Lophotrochozoa</taxon>
        <taxon>Annelida</taxon>
        <taxon>Polychaeta</taxon>
        <taxon>Sedentaria</taxon>
        <taxon>Canalipalpata</taxon>
        <taxon>Sabellida</taxon>
        <taxon>Siboglinidae</taxon>
        <taxon>Ridgeia</taxon>
    </lineage>
</organism>
<reference evidence="5" key="1">
    <citation type="journal article" date="2023" name="Mol. Biol. Evol.">
        <title>Third-Generation Sequencing Reveals the Adaptive Role of the Epigenome in Three Deep-Sea Polychaetes.</title>
        <authorList>
            <person name="Perez M."/>
            <person name="Aroh O."/>
            <person name="Sun Y."/>
            <person name="Lan Y."/>
            <person name="Juniper S.K."/>
            <person name="Young C.R."/>
            <person name="Angers B."/>
            <person name="Qian P.Y."/>
        </authorList>
    </citation>
    <scope>NUCLEOTIDE SEQUENCE</scope>
    <source>
        <strain evidence="5">R07B-5</strain>
    </source>
</reference>
<evidence type="ECO:0000259" key="4">
    <source>
        <dbReference type="PROSITE" id="PS50222"/>
    </source>
</evidence>
<protein>
    <recommendedName>
        <fullName evidence="4">EF-hand domain-containing protein</fullName>
    </recommendedName>
</protein>
<keyword evidence="6" id="KW-1185">Reference proteome</keyword>
<keyword evidence="3" id="KW-0106">Calcium</keyword>
<dbReference type="SUPFAM" id="SSF47473">
    <property type="entry name" value="EF-hand"/>
    <property type="match status" value="2"/>
</dbReference>
<evidence type="ECO:0000313" key="6">
    <source>
        <dbReference type="Proteomes" id="UP001209878"/>
    </source>
</evidence>
<dbReference type="SMART" id="SM00054">
    <property type="entry name" value="EFh"/>
    <property type="match status" value="5"/>
</dbReference>
<dbReference type="Pfam" id="PF13499">
    <property type="entry name" value="EF-hand_7"/>
    <property type="match status" value="3"/>
</dbReference>
<dbReference type="InterPro" id="IPR018247">
    <property type="entry name" value="EF_Hand_1_Ca_BS"/>
</dbReference>
<dbReference type="Gene3D" id="1.10.238.10">
    <property type="entry name" value="EF-hand"/>
    <property type="match status" value="3"/>
</dbReference>
<evidence type="ECO:0000256" key="2">
    <source>
        <dbReference type="ARBA" id="ARBA00022737"/>
    </source>
</evidence>
<dbReference type="FunFam" id="1.10.238.10:FF:000003">
    <property type="entry name" value="Calmodulin A"/>
    <property type="match status" value="1"/>
</dbReference>
<proteinExistence type="predicted"/>
<feature type="domain" description="EF-hand" evidence="4">
    <location>
        <begin position="15"/>
        <end position="50"/>
    </location>
</feature>
<sequence length="225" mass="25512">MADAASTKAADLPRDVYVMYKKKFDNFDLNKDGIISVAEFTSVSKVFGYSLTDEDIKEIFGKIDGNEDGGICFDEFVAAMQKRAKKVKDMAPLREQFRLYDTKQRGYITTDEAYPVLSRELGFDENKTGTFVDMFDKNKDYQLSLLEFVAFQKRVEELKAQIEAAFKECDTDNDGFISAAELNVVMSKKGQSMSEAEAVIAKYDINGDGKLDYQEFAAYYDIPIF</sequence>
<evidence type="ECO:0000313" key="5">
    <source>
        <dbReference type="EMBL" id="KAK2177603.1"/>
    </source>
</evidence>
<dbReference type="AlphaFoldDB" id="A0AAD9KTW3"/>
<comment type="caution">
    <text evidence="5">The sequence shown here is derived from an EMBL/GenBank/DDBJ whole genome shotgun (WGS) entry which is preliminary data.</text>
</comment>
<dbReference type="CDD" id="cd00051">
    <property type="entry name" value="EFh"/>
    <property type="match status" value="2"/>
</dbReference>
<dbReference type="PANTHER" id="PTHR10891">
    <property type="entry name" value="EF-HAND CALCIUM-BINDING DOMAIN CONTAINING PROTEIN"/>
    <property type="match status" value="1"/>
</dbReference>
<keyword evidence="2" id="KW-0677">Repeat</keyword>
<dbReference type="Proteomes" id="UP001209878">
    <property type="component" value="Unassembled WGS sequence"/>
</dbReference>
<feature type="domain" description="EF-hand" evidence="4">
    <location>
        <begin position="51"/>
        <end position="86"/>
    </location>
</feature>
<gene>
    <name evidence="5" type="ORF">NP493_590g03011</name>
</gene>
<evidence type="ECO:0000256" key="1">
    <source>
        <dbReference type="ARBA" id="ARBA00022723"/>
    </source>
</evidence>
<dbReference type="InterPro" id="IPR039647">
    <property type="entry name" value="EF_hand_pair_protein_CML-like"/>
</dbReference>
<name>A0AAD9KTW3_RIDPI</name>
<dbReference type="PROSITE" id="PS00018">
    <property type="entry name" value="EF_HAND_1"/>
    <property type="match status" value="3"/>
</dbReference>
<feature type="domain" description="EF-hand" evidence="4">
    <location>
        <begin position="157"/>
        <end position="192"/>
    </location>
</feature>
<dbReference type="PROSITE" id="PS50222">
    <property type="entry name" value="EF_HAND_2"/>
    <property type="match status" value="3"/>
</dbReference>
<dbReference type="GO" id="GO:0005509">
    <property type="term" value="F:calcium ion binding"/>
    <property type="evidence" value="ECO:0007669"/>
    <property type="project" value="InterPro"/>
</dbReference>
<dbReference type="EMBL" id="JAODUO010000589">
    <property type="protein sequence ID" value="KAK2177603.1"/>
    <property type="molecule type" value="Genomic_DNA"/>
</dbReference>
<keyword evidence="1" id="KW-0479">Metal-binding</keyword>